<dbReference type="AlphaFoldDB" id="A0A8S3V710"/>
<gene>
    <name evidence="2" type="ORF">MEDL_65124</name>
</gene>
<accession>A0A8S3V710</accession>
<dbReference type="EMBL" id="CAJPWZ010003155">
    <property type="protein sequence ID" value="CAG2253600.1"/>
    <property type="molecule type" value="Genomic_DNA"/>
</dbReference>
<dbReference type="OrthoDB" id="6161043at2759"/>
<feature type="compositionally biased region" description="Polar residues" evidence="1">
    <location>
        <begin position="147"/>
        <end position="157"/>
    </location>
</feature>
<protein>
    <submittedName>
        <fullName evidence="2">Uncharacterized protein</fullName>
    </submittedName>
</protein>
<sequence length="298" mass="34200">MVKLVLSSGNRTKKLTCELSIECIKKTVKDKFAILGEFYLQYFDVEVEEWIDLDSENISELDEPDRFFKVKVIAENTKGSDNSDQLPSLVSPSQYRSNTPCSVEGTVSRSVTPVSRPDTPVSRPDTPLPSCFDTLHPDTDTQKTSKKSLTYQLEESPSTSSTRKLSLKIWPREYRLPRHTFSQTTLRKLDERQALDKKEKRDILSGIYTDVTMYEGGFYPTADKYNSIVDSLFRECPYLAHGEGVALQSARDLWKERLLHKFQNSRKRHDKNLPEVKANKRQKTDSTIKIYQGPSTWG</sequence>
<feature type="compositionally biased region" description="Basic and acidic residues" evidence="1">
    <location>
        <begin position="271"/>
        <end position="286"/>
    </location>
</feature>
<proteinExistence type="predicted"/>
<evidence type="ECO:0000256" key="1">
    <source>
        <dbReference type="SAM" id="MobiDB-lite"/>
    </source>
</evidence>
<name>A0A8S3V710_MYTED</name>
<evidence type="ECO:0000313" key="3">
    <source>
        <dbReference type="Proteomes" id="UP000683360"/>
    </source>
</evidence>
<comment type="caution">
    <text evidence="2">The sequence shown here is derived from an EMBL/GenBank/DDBJ whole genome shotgun (WGS) entry which is preliminary data.</text>
</comment>
<feature type="region of interest" description="Disordered" evidence="1">
    <location>
        <begin position="79"/>
        <end position="157"/>
    </location>
</feature>
<feature type="compositionally biased region" description="Polar residues" evidence="1">
    <location>
        <begin position="79"/>
        <end position="113"/>
    </location>
</feature>
<keyword evidence="3" id="KW-1185">Reference proteome</keyword>
<evidence type="ECO:0000313" key="2">
    <source>
        <dbReference type="EMBL" id="CAG2253600.1"/>
    </source>
</evidence>
<feature type="region of interest" description="Disordered" evidence="1">
    <location>
        <begin position="265"/>
        <end position="298"/>
    </location>
</feature>
<organism evidence="2 3">
    <name type="scientific">Mytilus edulis</name>
    <name type="common">Blue mussel</name>
    <dbReference type="NCBI Taxonomy" id="6550"/>
    <lineage>
        <taxon>Eukaryota</taxon>
        <taxon>Metazoa</taxon>
        <taxon>Spiralia</taxon>
        <taxon>Lophotrochozoa</taxon>
        <taxon>Mollusca</taxon>
        <taxon>Bivalvia</taxon>
        <taxon>Autobranchia</taxon>
        <taxon>Pteriomorphia</taxon>
        <taxon>Mytilida</taxon>
        <taxon>Mytiloidea</taxon>
        <taxon>Mytilidae</taxon>
        <taxon>Mytilinae</taxon>
        <taxon>Mytilus</taxon>
    </lineage>
</organism>
<feature type="compositionally biased region" description="Polar residues" evidence="1">
    <location>
        <begin position="287"/>
        <end position="298"/>
    </location>
</feature>
<reference evidence="2" key="1">
    <citation type="submission" date="2021-03" db="EMBL/GenBank/DDBJ databases">
        <authorList>
            <person name="Bekaert M."/>
        </authorList>
    </citation>
    <scope>NUCLEOTIDE SEQUENCE</scope>
</reference>
<dbReference type="Proteomes" id="UP000683360">
    <property type="component" value="Unassembled WGS sequence"/>
</dbReference>